<keyword evidence="2" id="KW-0812">Transmembrane</keyword>
<dbReference type="Pfam" id="PF22902">
    <property type="entry name" value="NOMO1-like_9th"/>
    <property type="match status" value="1"/>
</dbReference>
<feature type="domain" description="NOMO second beta-sandwich" evidence="10">
    <location>
        <begin position="145"/>
        <end position="233"/>
    </location>
</feature>
<feature type="domain" description="NOMO seventh transthyretin-like" evidence="11">
    <location>
        <begin position="612"/>
        <end position="683"/>
    </location>
</feature>
<dbReference type="SUPFAM" id="SSF49452">
    <property type="entry name" value="Starch-binding domain-like"/>
    <property type="match status" value="1"/>
</dbReference>
<feature type="compositionally biased region" description="Basic residues" evidence="7">
    <location>
        <begin position="1238"/>
        <end position="1248"/>
    </location>
</feature>
<evidence type="ECO:0008006" key="19">
    <source>
        <dbReference type="Google" id="ProtNLM"/>
    </source>
</evidence>
<evidence type="ECO:0000259" key="9">
    <source>
        <dbReference type="Pfam" id="PF22902"/>
    </source>
</evidence>
<name>A0A2C9LPL9_BIOGL</name>
<dbReference type="Pfam" id="PF23194">
    <property type="entry name" value="NOMO_5th"/>
    <property type="match status" value="1"/>
</dbReference>
<dbReference type="PANTHER" id="PTHR23303:SF14">
    <property type="entry name" value="BOS COMPLEX SUBUNIT NOMO1-RELATED"/>
    <property type="match status" value="1"/>
</dbReference>
<protein>
    <recommendedName>
        <fullName evidence="19">Prealbumin-like fold domain-containing protein</fullName>
    </recommendedName>
</protein>
<dbReference type="InterPro" id="IPR055073">
    <property type="entry name" value="NOMO1-like_9th"/>
</dbReference>
<dbReference type="InterPro" id="IPR013784">
    <property type="entry name" value="Carb-bd-like_fold"/>
</dbReference>
<dbReference type="GO" id="GO:0030246">
    <property type="term" value="F:carbohydrate binding"/>
    <property type="evidence" value="ECO:0007669"/>
    <property type="project" value="InterPro"/>
</dbReference>
<evidence type="ECO:0000259" key="15">
    <source>
        <dbReference type="Pfam" id="PF23196"/>
    </source>
</evidence>
<evidence type="ECO:0000259" key="13">
    <source>
        <dbReference type="Pfam" id="PF23193"/>
    </source>
</evidence>
<sequence>MPHTQRTVLVPGPHLLQVAENSADCGELVSYSYNVTVTVLYRDRHSSHGSLMMTTFVERCAGYLFHPYSRFLLQVKLYTPHGSIKYQTDCAPNTGYYLIPLYDKGDYILKAEPPQGWGFEPVSVELKVDGENDPCSKGEDINFKFTGFSISGLVASFGQTVGPSGVQLELLSLSKPDFHQKGFTSEQGVFSFSNVMPGDYKIKASHPVWQFQKDEVTVQVKNDKVNIGAGIIIGGYDVRGEVTGDGQPMKSVNFILYSETQPLPTVSQCEKGVPKGFNSKETKLSPICYVTSKDDGTFVFPVVPSGSYFLVPFYKGDHITFDVEPDKLPFEVRHGSVLLKEKFEVAGFSVSGKVLDKENGVGIPKATIIINGKEQTVSAADGSFNLENMKTGTYSLNARVDNIWFEEMSVEINPKTPELPNLIASGFNMCGKVTIERVPESLGKLSSQRRIIYYPEGKGSDAKSVLSDSNGVFCEMVKSGKYVVKVYVSEAEIKAGLTLTPVERTVTVSSKPVLDVNFSQFRAKISGSVKCMEKCLNMEVTLDAVGRTDSQIRTGVKLSGNEATFLLDNVMPGKYKASIVLDNWCWKEKSIELDVADNDLTGLEFVHTGYILKCSVSHPITINFAHNKKEKSVGSFLLDKGLNRFCLAHPGVYQLAPDSCHRFDQETYSYDTSNPLTLTLNAIQHLALGVITTDTTVEDIQVTIKSSVDDAPVVVGPLKPNVTATNEARATAAASDKDSTKKPVMSPTVYTFSHWSRSGETLTLSAKSASVLFYPSNVEAYISGEACPGVIADLIGRKGVFIYGSIKPPLSGVTVTVSDEEGSMAPIVITTDATGKYKVGPLHAEQKYTVMAEKEGFVLSRESNDSMSFRASKLGEIAVQMLNEVGQPLSSVLLSLSGDHQYRSNNVTGVDGHMIFTGLSPGQYFLRPMMKEYKFEPASQIINVQEGTTEKISIKGARVAFSCYGKVTSLNGEPEPGIIIEAQGQGNCQTYQEESKTEMDGSYRIRGLQPECLYKVGLKSGDVNTHIEHTAPEARQVKVESSDLHDINIIAFRRMNQMDISGNVKTNLKFLPFLKIRLVSEAQPDTPIHAVSLSKSTFFFLPTLQMDNKTYLLSLASTLSRSEYDYKLPSLEFVANKSHMHFTFDFAPKPRTVDQDLNQGSFLILPIIGLIAILAYHHKTVLPYALNIYQQLHSAAMKVPVSSSSVSSSSTTSSSGSASAAGDSSIPPEFMGSESSPVKRKTKPRKAQ</sequence>
<dbReference type="OrthoDB" id="10263633at2759"/>
<evidence type="ECO:0000259" key="12">
    <source>
        <dbReference type="Pfam" id="PF23192"/>
    </source>
</evidence>
<dbReference type="AlphaFoldDB" id="A0A2C9LPL9"/>
<comment type="subcellular location">
    <subcellularLocation>
        <location evidence="1">Endoplasmic reticulum membrane</location>
        <topology evidence="1">Single-pass type I membrane protein</topology>
    </subcellularLocation>
</comment>
<evidence type="ECO:0000256" key="2">
    <source>
        <dbReference type="ARBA" id="ARBA00022692"/>
    </source>
</evidence>
<dbReference type="GO" id="GO:0005789">
    <property type="term" value="C:endoplasmic reticulum membrane"/>
    <property type="evidence" value="ECO:0007669"/>
    <property type="project" value="UniProtKB-SubCell"/>
</dbReference>
<dbReference type="PANTHER" id="PTHR23303">
    <property type="entry name" value="CARBOXYPEPTIDASE REGULATORY REGION-CONTAINING"/>
    <property type="match status" value="1"/>
</dbReference>
<dbReference type="InterPro" id="IPR056191">
    <property type="entry name" value="NOMO_12th"/>
</dbReference>
<dbReference type="Pfam" id="PF23141">
    <property type="entry name" value="Ig_NOMO"/>
    <property type="match status" value="1"/>
</dbReference>
<proteinExistence type="predicted"/>
<evidence type="ECO:0000313" key="18">
    <source>
        <dbReference type="Proteomes" id="UP000076420"/>
    </source>
</evidence>
<organism evidence="17 18">
    <name type="scientific">Biomphalaria glabrata</name>
    <name type="common">Bloodfluke planorb</name>
    <name type="synonym">Freshwater snail</name>
    <dbReference type="NCBI Taxonomy" id="6526"/>
    <lineage>
        <taxon>Eukaryota</taxon>
        <taxon>Metazoa</taxon>
        <taxon>Spiralia</taxon>
        <taxon>Lophotrochozoa</taxon>
        <taxon>Mollusca</taxon>
        <taxon>Gastropoda</taxon>
        <taxon>Heterobranchia</taxon>
        <taxon>Euthyneura</taxon>
        <taxon>Panpulmonata</taxon>
        <taxon>Hygrophila</taxon>
        <taxon>Lymnaeoidea</taxon>
        <taxon>Planorbidae</taxon>
        <taxon>Biomphalaria</taxon>
    </lineage>
</organism>
<keyword evidence="5" id="KW-1133">Transmembrane helix</keyword>
<feature type="domain" description="NOMO fifth transthyretin-like" evidence="14">
    <location>
        <begin position="429"/>
        <end position="518"/>
    </location>
</feature>
<reference evidence="17" key="1">
    <citation type="submission" date="2020-05" db="UniProtKB">
        <authorList>
            <consortium name="EnsemblMetazoa"/>
        </authorList>
    </citation>
    <scope>IDENTIFICATION</scope>
    <source>
        <strain evidence="17">BB02</strain>
    </source>
</reference>
<evidence type="ECO:0000259" key="8">
    <source>
        <dbReference type="Pfam" id="PF22898"/>
    </source>
</evidence>
<evidence type="ECO:0000256" key="6">
    <source>
        <dbReference type="ARBA" id="ARBA00023136"/>
    </source>
</evidence>
<feature type="region of interest" description="Disordered" evidence="7">
    <location>
        <begin position="1203"/>
        <end position="1248"/>
    </location>
</feature>
<evidence type="ECO:0000256" key="7">
    <source>
        <dbReference type="SAM" id="MobiDB-lite"/>
    </source>
</evidence>
<evidence type="ECO:0000256" key="1">
    <source>
        <dbReference type="ARBA" id="ARBA00004115"/>
    </source>
</evidence>
<keyword evidence="6" id="KW-0472">Membrane</keyword>
<dbReference type="Pfam" id="PF13620">
    <property type="entry name" value="CarboxypepD_reg"/>
    <property type="match status" value="1"/>
</dbReference>
<dbReference type="InterPro" id="IPR056319">
    <property type="entry name" value="NOMO_7th"/>
</dbReference>
<evidence type="ECO:0000256" key="3">
    <source>
        <dbReference type="ARBA" id="ARBA00022729"/>
    </source>
</evidence>
<evidence type="ECO:0000259" key="14">
    <source>
        <dbReference type="Pfam" id="PF23194"/>
    </source>
</evidence>
<feature type="domain" description="NOMO-like ninth beta-sandwich" evidence="9">
    <location>
        <begin position="798"/>
        <end position="871"/>
    </location>
</feature>
<dbReference type="EnsemblMetazoa" id="BGLB033567-RA">
    <property type="protein sequence ID" value="BGLB033567-PA"/>
    <property type="gene ID" value="BGLB033567"/>
</dbReference>
<dbReference type="Pfam" id="PF22898">
    <property type="entry name" value="NOMO1-like_1st"/>
    <property type="match status" value="1"/>
</dbReference>
<dbReference type="InterPro" id="IPR056189">
    <property type="entry name" value="NOMO_3rd"/>
</dbReference>
<dbReference type="InterPro" id="IPR056187">
    <property type="entry name" value="NOMO_8th"/>
</dbReference>
<feature type="domain" description="NOMO-like N-terminal beta-sandwich" evidence="8">
    <location>
        <begin position="73"/>
        <end position="143"/>
    </location>
</feature>
<evidence type="ECO:0000259" key="10">
    <source>
        <dbReference type="Pfam" id="PF22904"/>
    </source>
</evidence>
<evidence type="ECO:0000256" key="5">
    <source>
        <dbReference type="ARBA" id="ARBA00022989"/>
    </source>
</evidence>
<dbReference type="Pfam" id="PF22904">
    <property type="entry name" value="NOMO1-like_2nd"/>
    <property type="match status" value="1"/>
</dbReference>
<dbReference type="InterPro" id="IPR056188">
    <property type="entry name" value="NOMO_6th"/>
</dbReference>
<keyword evidence="4" id="KW-0256">Endoplasmic reticulum</keyword>
<dbReference type="Pfam" id="PF23192">
    <property type="entry name" value="NOMO_12th"/>
    <property type="match status" value="1"/>
</dbReference>
<feature type="domain" description="NOMO sixth transthyretin-like" evidence="15">
    <location>
        <begin position="519"/>
        <end position="592"/>
    </location>
</feature>
<dbReference type="VEuPathDB" id="VectorBase:BGLB033567"/>
<dbReference type="InterPro" id="IPR051417">
    <property type="entry name" value="SDr/BOS_complex"/>
</dbReference>
<feature type="domain" description="NOMO third transthyretin-like" evidence="13">
    <location>
        <begin position="238"/>
        <end position="344"/>
    </location>
</feature>
<evidence type="ECO:0000256" key="4">
    <source>
        <dbReference type="ARBA" id="ARBA00022824"/>
    </source>
</evidence>
<keyword evidence="3" id="KW-0732">Signal</keyword>
<dbReference type="Pfam" id="PF23196">
    <property type="entry name" value="NOMO_6th"/>
    <property type="match status" value="1"/>
</dbReference>
<dbReference type="Proteomes" id="UP000076420">
    <property type="component" value="Unassembled WGS sequence"/>
</dbReference>
<feature type="domain" description="NOMO eighth prealbumin-like" evidence="16">
    <location>
        <begin position="723"/>
        <end position="797"/>
    </location>
</feature>
<dbReference type="KEGG" id="bgt:106055192"/>
<dbReference type="Gene3D" id="2.60.40.1120">
    <property type="entry name" value="Carboxypeptidase-like, regulatory domain"/>
    <property type="match status" value="2"/>
</dbReference>
<evidence type="ECO:0000259" key="11">
    <source>
        <dbReference type="Pfam" id="PF23141"/>
    </source>
</evidence>
<dbReference type="VEuPathDB" id="VectorBase:BGLAX_051579"/>
<feature type="compositionally biased region" description="Low complexity" evidence="7">
    <location>
        <begin position="1203"/>
        <end position="1225"/>
    </location>
</feature>
<dbReference type="Pfam" id="PF23193">
    <property type="entry name" value="NOMO_3rd"/>
    <property type="match status" value="1"/>
</dbReference>
<dbReference type="STRING" id="6526.A0A2C9LPL9"/>
<evidence type="ECO:0000259" key="16">
    <source>
        <dbReference type="Pfam" id="PF23660"/>
    </source>
</evidence>
<feature type="domain" description="NOMO C-terminal transthyretin-like" evidence="12">
    <location>
        <begin position="1055"/>
        <end position="1148"/>
    </location>
</feature>
<dbReference type="InterPro" id="IPR055074">
    <property type="entry name" value="NOMO1-3_2nd"/>
</dbReference>
<gene>
    <name evidence="17" type="primary">106055192</name>
</gene>
<dbReference type="Pfam" id="PF23660">
    <property type="entry name" value="NOMO_8th"/>
    <property type="match status" value="1"/>
</dbReference>
<evidence type="ECO:0000313" key="17">
    <source>
        <dbReference type="EnsemblMetazoa" id="BGLB033567-PA"/>
    </source>
</evidence>
<accession>A0A2C9LPL9</accession>
<dbReference type="InterPro" id="IPR056190">
    <property type="entry name" value="NOMO_5th"/>
</dbReference>
<dbReference type="InterPro" id="IPR055075">
    <property type="entry name" value="NOMO-like_N"/>
</dbReference>
<dbReference type="SUPFAM" id="SSF49478">
    <property type="entry name" value="Cna protein B-type domain"/>
    <property type="match status" value="2"/>
</dbReference>